<dbReference type="HOGENOM" id="CLU_3366424_0_0_5"/>
<keyword evidence="3" id="KW-1185">Reference proteome</keyword>
<reference evidence="2 3" key="1">
    <citation type="journal article" date="2010" name="J. Bacteriol.">
        <title>Genome sequences of Pelagibaca bermudensis HTCC2601T and Maritimibacter alkaliphilus HTCC2654T, the type strains of two marine Roseobacter genera.</title>
        <authorList>
            <person name="Thrash J.C."/>
            <person name="Cho J.C."/>
            <person name="Ferriera S."/>
            <person name="Johnson J."/>
            <person name="Vergin K.L."/>
            <person name="Giovannoni S.J."/>
        </authorList>
    </citation>
    <scope>NUCLEOTIDE SEQUENCE [LARGE SCALE GENOMIC DNA]</scope>
    <source>
        <strain evidence="3">DSM 26914 / JCM 13377 / KCTC 12554 / HTCC2601</strain>
    </source>
</reference>
<dbReference type="AlphaFoldDB" id="Q0FVS6"/>
<dbReference type="EMBL" id="AATQ01000001">
    <property type="protein sequence ID" value="EAU48826.1"/>
    <property type="molecule type" value="Genomic_DNA"/>
</dbReference>
<proteinExistence type="predicted"/>
<evidence type="ECO:0000313" key="2">
    <source>
        <dbReference type="EMBL" id="EAU48826.1"/>
    </source>
</evidence>
<protein>
    <submittedName>
        <fullName evidence="2">Uncharacterized protein</fullName>
    </submittedName>
</protein>
<sequence length="35" mass="3290">MPATDPVSVVSSKTPAASSTASGGELATSLSVIVA</sequence>
<feature type="compositionally biased region" description="Low complexity" evidence="1">
    <location>
        <begin position="1"/>
        <end position="22"/>
    </location>
</feature>
<dbReference type="Proteomes" id="UP000006230">
    <property type="component" value="Unassembled WGS sequence"/>
</dbReference>
<accession>Q0FVS6</accession>
<name>Q0FVS6_SALBH</name>
<organism evidence="2 3">
    <name type="scientific">Salipiger bermudensis (strain DSM 26914 / JCM 13377 / KCTC 12554 / HTCC2601)</name>
    <name type="common">Pelagibaca bermudensis</name>
    <dbReference type="NCBI Taxonomy" id="314265"/>
    <lineage>
        <taxon>Bacteria</taxon>
        <taxon>Pseudomonadati</taxon>
        <taxon>Pseudomonadota</taxon>
        <taxon>Alphaproteobacteria</taxon>
        <taxon>Rhodobacterales</taxon>
        <taxon>Roseobacteraceae</taxon>
        <taxon>Salipiger</taxon>
    </lineage>
</organism>
<comment type="caution">
    <text evidence="2">The sequence shown here is derived from an EMBL/GenBank/DDBJ whole genome shotgun (WGS) entry which is preliminary data.</text>
</comment>
<feature type="region of interest" description="Disordered" evidence="1">
    <location>
        <begin position="1"/>
        <end position="24"/>
    </location>
</feature>
<evidence type="ECO:0000256" key="1">
    <source>
        <dbReference type="SAM" id="MobiDB-lite"/>
    </source>
</evidence>
<evidence type="ECO:0000313" key="3">
    <source>
        <dbReference type="Proteomes" id="UP000006230"/>
    </source>
</evidence>
<gene>
    <name evidence="2" type="ORF">R2601_04598</name>
</gene>